<dbReference type="Pfam" id="PF00329">
    <property type="entry name" value="Complex1_30kDa"/>
    <property type="match status" value="1"/>
</dbReference>
<dbReference type="PANTHER" id="PTHR10884">
    <property type="entry name" value="NADH DEHYDROGENASE UBIQUINONE IRON-SULFUR PROTEIN 3"/>
    <property type="match status" value="1"/>
</dbReference>
<organism evidence="7">
    <name type="scientific">freshwater metagenome</name>
    <dbReference type="NCBI Taxonomy" id="449393"/>
    <lineage>
        <taxon>unclassified sequences</taxon>
        <taxon>metagenomes</taxon>
        <taxon>ecological metagenomes</taxon>
    </lineage>
</organism>
<dbReference type="EMBL" id="CAEZVV010000211">
    <property type="protein sequence ID" value="CAB4661305.1"/>
    <property type="molecule type" value="Genomic_DNA"/>
</dbReference>
<accession>A0A6J6N869</accession>
<dbReference type="PANTHER" id="PTHR10884:SF14">
    <property type="entry name" value="NADH DEHYDROGENASE [UBIQUINONE] IRON-SULFUR PROTEIN 3, MITOCHONDRIAL"/>
    <property type="match status" value="1"/>
</dbReference>
<sequence length="236" mass="25956">MRTWPSVGRVSQLSSADTETPEAAAPQIDEAREAVLAEVTARLGEGVVGSHIRPGDDLWIRVDRANWVAAAEAAKAMGYRFFDFLSAIDWLPSPFGRDMDSQEDRIVSGAPAKEPEAMVQGYAGGETRFQLLARVYSITAGMGITFKCDLPDDDLTAGTWSNVYAGANWHEREAREMFGFSFDGHPNMINLYLPADFVGHPLRKDFPLLARRVRPWPGIVDVEPMPGVADEEGEGE</sequence>
<evidence type="ECO:0000256" key="2">
    <source>
        <dbReference type="SAM" id="MobiDB-lite"/>
    </source>
</evidence>
<dbReference type="EMBL" id="CAEZSU010000154">
    <property type="protein sequence ID" value="CAB4558356.1"/>
    <property type="molecule type" value="Genomic_DNA"/>
</dbReference>
<name>A0A6J6N869_9ZZZZ</name>
<dbReference type="EMBL" id="CAEZXE010000095">
    <property type="protein sequence ID" value="CAB4682327.1"/>
    <property type="molecule type" value="Genomic_DNA"/>
</dbReference>
<dbReference type="GO" id="GO:0008137">
    <property type="term" value="F:NADH dehydrogenase (ubiquinone) activity"/>
    <property type="evidence" value="ECO:0007669"/>
    <property type="project" value="InterPro"/>
</dbReference>
<feature type="domain" description="NADH:ubiquinone oxidoreductase 30kDa subunit" evidence="3">
    <location>
        <begin position="60"/>
        <end position="209"/>
    </location>
</feature>
<protein>
    <submittedName>
        <fullName evidence="7">Unannotated protein</fullName>
    </submittedName>
</protein>
<dbReference type="EMBL" id="CAEZTG010000080">
    <property type="protein sequence ID" value="CAB4567499.1"/>
    <property type="molecule type" value="Genomic_DNA"/>
</dbReference>
<evidence type="ECO:0000313" key="6">
    <source>
        <dbReference type="EMBL" id="CAB4661305.1"/>
    </source>
</evidence>
<dbReference type="AlphaFoldDB" id="A0A6J6N869"/>
<evidence type="ECO:0000313" key="4">
    <source>
        <dbReference type="EMBL" id="CAB4558356.1"/>
    </source>
</evidence>
<dbReference type="SUPFAM" id="SSF143243">
    <property type="entry name" value="Nqo5-like"/>
    <property type="match status" value="1"/>
</dbReference>
<gene>
    <name evidence="4" type="ORF">UFOPK1495_01334</name>
    <name evidence="5" type="ORF">UFOPK1603_00966</name>
    <name evidence="6" type="ORF">UFOPK2143_01866</name>
    <name evidence="7" type="ORF">UFOPK2350_01111</name>
</gene>
<dbReference type="InterPro" id="IPR001268">
    <property type="entry name" value="NADH_UbQ_OxRdtase_30kDa_su"/>
</dbReference>
<dbReference type="Gene3D" id="3.30.460.80">
    <property type="entry name" value="NADH:ubiquinone oxidoreductase, 30kDa subunit"/>
    <property type="match status" value="1"/>
</dbReference>
<feature type="region of interest" description="Disordered" evidence="2">
    <location>
        <begin position="1"/>
        <end position="27"/>
    </location>
</feature>
<reference evidence="7" key="1">
    <citation type="submission" date="2020-05" db="EMBL/GenBank/DDBJ databases">
        <authorList>
            <person name="Chiriac C."/>
            <person name="Salcher M."/>
            <person name="Ghai R."/>
            <person name="Kavagutti S V."/>
        </authorList>
    </citation>
    <scope>NUCLEOTIDE SEQUENCE</scope>
</reference>
<evidence type="ECO:0000313" key="7">
    <source>
        <dbReference type="EMBL" id="CAB4682327.1"/>
    </source>
</evidence>
<evidence type="ECO:0000259" key="3">
    <source>
        <dbReference type="Pfam" id="PF00329"/>
    </source>
</evidence>
<proteinExistence type="inferred from homology"/>
<evidence type="ECO:0000256" key="1">
    <source>
        <dbReference type="ARBA" id="ARBA00007569"/>
    </source>
</evidence>
<evidence type="ECO:0000313" key="5">
    <source>
        <dbReference type="EMBL" id="CAB4567499.1"/>
    </source>
</evidence>
<dbReference type="InterPro" id="IPR037232">
    <property type="entry name" value="NADH_quin_OxRdtase_su_C/D-like"/>
</dbReference>
<comment type="similarity">
    <text evidence="1">Belongs to the complex I 30 kDa subunit family.</text>
</comment>
<feature type="compositionally biased region" description="Polar residues" evidence="2">
    <location>
        <begin position="9"/>
        <end position="18"/>
    </location>
</feature>